<dbReference type="HOGENOM" id="CLU_2630734_0_0_10"/>
<keyword evidence="2" id="KW-1185">Reference proteome</keyword>
<sequence>MKCADKVSSKSTYETYIVNLIIIMINTAMPKRPQPAQMQLFLRDSPTIAVHAMTNLRIANPEKDQYSQDFTHKKQER</sequence>
<organism evidence="1 2">
    <name type="scientific">Bacteroides fluxus YIT 12057</name>
    <dbReference type="NCBI Taxonomy" id="763034"/>
    <lineage>
        <taxon>Bacteria</taxon>
        <taxon>Pseudomonadati</taxon>
        <taxon>Bacteroidota</taxon>
        <taxon>Bacteroidia</taxon>
        <taxon>Bacteroidales</taxon>
        <taxon>Bacteroidaceae</taxon>
        <taxon>Bacteroides</taxon>
    </lineage>
</organism>
<dbReference type="Proteomes" id="UP000003416">
    <property type="component" value="Unassembled WGS sequence"/>
</dbReference>
<evidence type="ECO:0000313" key="1">
    <source>
        <dbReference type="EMBL" id="EGF51641.1"/>
    </source>
</evidence>
<evidence type="ECO:0000313" key="2">
    <source>
        <dbReference type="Proteomes" id="UP000003416"/>
    </source>
</evidence>
<proteinExistence type="predicted"/>
<gene>
    <name evidence="1" type="ORF">HMPREF9446_03557</name>
</gene>
<dbReference type="STRING" id="763034.HMPREF9446_03557"/>
<protein>
    <submittedName>
        <fullName evidence="1">Uncharacterized protein</fullName>
    </submittedName>
</protein>
<dbReference type="EMBL" id="AFBN01000099">
    <property type="protein sequence ID" value="EGF51641.1"/>
    <property type="molecule type" value="Genomic_DNA"/>
</dbReference>
<accession>F3PXQ9</accession>
<comment type="caution">
    <text evidence="1">The sequence shown here is derived from an EMBL/GenBank/DDBJ whole genome shotgun (WGS) entry which is preliminary data.</text>
</comment>
<dbReference type="AlphaFoldDB" id="F3PXQ9"/>
<reference evidence="1 2" key="1">
    <citation type="submission" date="2011-02" db="EMBL/GenBank/DDBJ databases">
        <authorList>
            <person name="Weinstock G."/>
            <person name="Sodergren E."/>
            <person name="Clifton S."/>
            <person name="Fulton L."/>
            <person name="Fulton B."/>
            <person name="Courtney L."/>
            <person name="Fronick C."/>
            <person name="Harrison M."/>
            <person name="Strong C."/>
            <person name="Farmer C."/>
            <person name="Delahaunty K."/>
            <person name="Markovic C."/>
            <person name="Hall O."/>
            <person name="Minx P."/>
            <person name="Tomlinson C."/>
            <person name="Mitreva M."/>
            <person name="Hou S."/>
            <person name="Chen J."/>
            <person name="Wollam A."/>
            <person name="Pepin K.H."/>
            <person name="Johnson M."/>
            <person name="Bhonagiri V."/>
            <person name="Zhang X."/>
            <person name="Suruliraj S."/>
            <person name="Warren W."/>
            <person name="Chinwalla A."/>
            <person name="Mardis E.R."/>
            <person name="Wilson R.K."/>
        </authorList>
    </citation>
    <scope>NUCLEOTIDE SEQUENCE [LARGE SCALE GENOMIC DNA]</scope>
    <source>
        <strain evidence="1 2">YIT 12057</strain>
    </source>
</reference>
<name>F3PXQ9_9BACE</name>